<dbReference type="EMBL" id="CP029426">
    <property type="protein sequence ID" value="AWM02540.1"/>
    <property type="molecule type" value="Genomic_DNA"/>
</dbReference>
<dbReference type="AlphaFoldDB" id="A0A2U8PXJ5"/>
<dbReference type="Proteomes" id="UP000215884">
    <property type="component" value="Chromosome"/>
</dbReference>
<accession>A0A2U8PXJ5</accession>
<dbReference type="RefSeq" id="WP_094891351.1">
    <property type="nucleotide sequence ID" value="NZ_CP029426.2"/>
</dbReference>
<dbReference type="KEGG" id="brq:CIT40_22565"/>
<name>A0A2U8PXJ5_9BRAD</name>
<reference evidence="1 2" key="1">
    <citation type="journal article" date="2017" name="Syst. Appl. Microbiol.">
        <title>Soybeans inoculated with root zone soils of Canadian native legumes harbour diverse and novel Bradyrhizobium spp. that possess agricultural potential.</title>
        <authorList>
            <person name="Bromfield E.S.P."/>
            <person name="Cloutier S."/>
            <person name="Tambong J.T."/>
            <person name="Tran Thi T.V."/>
        </authorList>
    </citation>
    <scope>NUCLEOTIDE SEQUENCE [LARGE SCALE GENOMIC DNA]</scope>
    <source>
        <strain evidence="1 2">39S1MB</strain>
    </source>
</reference>
<evidence type="ECO:0000313" key="2">
    <source>
        <dbReference type="Proteomes" id="UP000215884"/>
    </source>
</evidence>
<keyword evidence="2" id="KW-1185">Reference proteome</keyword>
<evidence type="ECO:0000313" key="1">
    <source>
        <dbReference type="EMBL" id="AWM02540.1"/>
    </source>
</evidence>
<proteinExistence type="predicted"/>
<gene>
    <name evidence="1" type="ORF">CIT40_22565</name>
</gene>
<dbReference type="OrthoDB" id="8100555at2"/>
<reference evidence="1 2" key="2">
    <citation type="journal article" date="2019" name="Int. J. Syst. Evol. Microbiol.">
        <title>Description and complete genome sequence of Bradyrhizobium amphicarpaeae sp. nov., harbouring photosystem and nitrogen-fixation genes.</title>
        <authorList>
            <person name="Bromfield E.S.P."/>
            <person name="Cloutier S."/>
            <person name="Nguyen H.D.T."/>
        </authorList>
    </citation>
    <scope>NUCLEOTIDE SEQUENCE [LARGE SCALE GENOMIC DNA]</scope>
    <source>
        <strain evidence="1 2">39S1MB</strain>
    </source>
</reference>
<protein>
    <submittedName>
        <fullName evidence="1">Uncharacterized protein</fullName>
    </submittedName>
</protein>
<organism evidence="1 2">
    <name type="scientific">Bradyrhizobium amphicarpaeae</name>
    <dbReference type="NCBI Taxonomy" id="1404768"/>
    <lineage>
        <taxon>Bacteria</taxon>
        <taxon>Pseudomonadati</taxon>
        <taxon>Pseudomonadota</taxon>
        <taxon>Alphaproteobacteria</taxon>
        <taxon>Hyphomicrobiales</taxon>
        <taxon>Nitrobacteraceae</taxon>
        <taxon>Bradyrhizobium</taxon>
    </lineage>
</organism>
<sequence length="143" mass="14988">MASFNKFYCFVQDVANALHDMKTGTAQVYKVYLTNTAPVAANTVYNAPADLAAGNGYTAGGNSVGTITGAQTTGTFKFVGATDPSWTASGGSIGPFQYAVLYNSTSSTKPLIGWWDYGTAITLTNGNTFIIDLDQTNGILTIT</sequence>